<dbReference type="Proteomes" id="UP001265746">
    <property type="component" value="Unassembled WGS sequence"/>
</dbReference>
<gene>
    <name evidence="1" type="ORF">N8I77_008907</name>
</gene>
<dbReference type="AlphaFoldDB" id="A0AAD9SA15"/>
<evidence type="ECO:0000313" key="2">
    <source>
        <dbReference type="Proteomes" id="UP001265746"/>
    </source>
</evidence>
<keyword evidence="2" id="KW-1185">Reference proteome</keyword>
<reference evidence="1" key="1">
    <citation type="submission" date="2023-06" db="EMBL/GenBank/DDBJ databases">
        <authorList>
            <person name="Noh H."/>
        </authorList>
    </citation>
    <scope>NUCLEOTIDE SEQUENCE</scope>
    <source>
        <strain evidence="1">DUCC20226</strain>
    </source>
</reference>
<proteinExistence type="predicted"/>
<organism evidence="1 2">
    <name type="scientific">Phomopsis amygdali</name>
    <name type="common">Fusicoccum amygdali</name>
    <dbReference type="NCBI Taxonomy" id="1214568"/>
    <lineage>
        <taxon>Eukaryota</taxon>
        <taxon>Fungi</taxon>
        <taxon>Dikarya</taxon>
        <taxon>Ascomycota</taxon>
        <taxon>Pezizomycotina</taxon>
        <taxon>Sordariomycetes</taxon>
        <taxon>Sordariomycetidae</taxon>
        <taxon>Diaporthales</taxon>
        <taxon>Diaporthaceae</taxon>
        <taxon>Diaporthe</taxon>
    </lineage>
</organism>
<sequence length="135" mass="15209">MLYCSFLVRLHNAMARPRSKIEAYARFRAAQAYGRMVEVAKVWQLPSHLGVIVAVIRKYALQAEAPSPQAQPVVFSLQDLELYTIRALEEKVPGREIKGVIEQVMKEGLSVSSEDRNKRIEELVQFGGAHGRDSL</sequence>
<evidence type="ECO:0000313" key="1">
    <source>
        <dbReference type="EMBL" id="KAK2602367.1"/>
    </source>
</evidence>
<dbReference type="EMBL" id="JAUJFL010000005">
    <property type="protein sequence ID" value="KAK2602367.1"/>
    <property type="molecule type" value="Genomic_DNA"/>
</dbReference>
<comment type="caution">
    <text evidence="1">The sequence shown here is derived from an EMBL/GenBank/DDBJ whole genome shotgun (WGS) entry which is preliminary data.</text>
</comment>
<accession>A0AAD9SA15</accession>
<name>A0AAD9SA15_PHOAM</name>
<protein>
    <submittedName>
        <fullName evidence="1">Uncharacterized protein</fullName>
    </submittedName>
</protein>